<dbReference type="GO" id="GO:0003677">
    <property type="term" value="F:DNA binding"/>
    <property type="evidence" value="ECO:0007669"/>
    <property type="project" value="InterPro"/>
</dbReference>
<dbReference type="InterPro" id="IPR003716">
    <property type="entry name" value="DNA-dir_RNA_pol_omega"/>
</dbReference>
<evidence type="ECO:0000256" key="4">
    <source>
        <dbReference type="ARBA" id="ARBA00022679"/>
    </source>
</evidence>
<reference evidence="8" key="1">
    <citation type="journal article" date="2014" name="Front. Microbiol.">
        <title>High frequency of phylogenetically diverse reductive dehalogenase-homologous genes in deep subseafloor sedimentary metagenomes.</title>
        <authorList>
            <person name="Kawai M."/>
            <person name="Futagami T."/>
            <person name="Toyoda A."/>
            <person name="Takaki Y."/>
            <person name="Nishi S."/>
            <person name="Hori S."/>
            <person name="Arai W."/>
            <person name="Tsubouchi T."/>
            <person name="Morono Y."/>
            <person name="Uchiyama I."/>
            <person name="Ito T."/>
            <person name="Fujiyama A."/>
            <person name="Inagaki F."/>
            <person name="Takami H."/>
        </authorList>
    </citation>
    <scope>NUCLEOTIDE SEQUENCE</scope>
    <source>
        <strain evidence="8">Expedition CK06-06</strain>
    </source>
</reference>
<dbReference type="EC" id="2.7.7.6" evidence="2"/>
<comment type="caution">
    <text evidence="8">The sequence shown here is derived from an EMBL/GenBank/DDBJ whole genome shotgun (WGS) entry which is preliminary data.</text>
</comment>
<comment type="catalytic activity">
    <reaction evidence="7">
        <text>RNA(n) + a ribonucleoside 5'-triphosphate = RNA(n+1) + diphosphate</text>
        <dbReference type="Rhea" id="RHEA:21248"/>
        <dbReference type="Rhea" id="RHEA-COMP:14527"/>
        <dbReference type="Rhea" id="RHEA-COMP:17342"/>
        <dbReference type="ChEBI" id="CHEBI:33019"/>
        <dbReference type="ChEBI" id="CHEBI:61557"/>
        <dbReference type="ChEBI" id="CHEBI:140395"/>
        <dbReference type="EC" id="2.7.7.6"/>
    </reaction>
</comment>
<organism evidence="8">
    <name type="scientific">marine sediment metagenome</name>
    <dbReference type="NCBI Taxonomy" id="412755"/>
    <lineage>
        <taxon>unclassified sequences</taxon>
        <taxon>metagenomes</taxon>
        <taxon>ecological metagenomes</taxon>
    </lineage>
</organism>
<keyword evidence="5" id="KW-0548">Nucleotidyltransferase</keyword>
<sequence>MGDQNKIGIMEENRYLLTMVVAKRAKQLLAGTKPLVEIESKNLVAIALEEIKRGKVYLDEHKDLKKEDSFKNIFLV</sequence>
<dbReference type="Pfam" id="PF01192">
    <property type="entry name" value="RNA_pol_Rpb6"/>
    <property type="match status" value="1"/>
</dbReference>
<feature type="non-terminal residue" evidence="8">
    <location>
        <position position="76"/>
    </location>
</feature>
<dbReference type="InterPro" id="IPR036161">
    <property type="entry name" value="RPB6/omega-like_sf"/>
</dbReference>
<evidence type="ECO:0000313" key="8">
    <source>
        <dbReference type="EMBL" id="GAI90159.1"/>
    </source>
</evidence>
<evidence type="ECO:0000256" key="6">
    <source>
        <dbReference type="ARBA" id="ARBA00023163"/>
    </source>
</evidence>
<name>X1UCU5_9ZZZZ</name>
<dbReference type="GO" id="GO:0003899">
    <property type="term" value="F:DNA-directed RNA polymerase activity"/>
    <property type="evidence" value="ECO:0007669"/>
    <property type="project" value="UniProtKB-EC"/>
</dbReference>
<dbReference type="SMART" id="SM01409">
    <property type="entry name" value="RNA_pol_Rpb6"/>
    <property type="match status" value="1"/>
</dbReference>
<dbReference type="GO" id="GO:0006351">
    <property type="term" value="P:DNA-templated transcription"/>
    <property type="evidence" value="ECO:0007669"/>
    <property type="project" value="InterPro"/>
</dbReference>
<evidence type="ECO:0000256" key="1">
    <source>
        <dbReference type="ARBA" id="ARBA00006711"/>
    </source>
</evidence>
<protein>
    <recommendedName>
        <fullName evidence="2">DNA-directed RNA polymerase</fullName>
        <ecNumber evidence="2">2.7.7.6</ecNumber>
    </recommendedName>
</protein>
<comment type="similarity">
    <text evidence="1">Belongs to the RNA polymerase subunit omega family.</text>
</comment>
<dbReference type="Gene3D" id="3.90.940.10">
    <property type="match status" value="1"/>
</dbReference>
<evidence type="ECO:0000256" key="7">
    <source>
        <dbReference type="ARBA" id="ARBA00048552"/>
    </source>
</evidence>
<dbReference type="InterPro" id="IPR006110">
    <property type="entry name" value="Pol_omega/Rpo6/RPB6"/>
</dbReference>
<keyword evidence="3" id="KW-0240">DNA-directed RNA polymerase</keyword>
<keyword evidence="4" id="KW-0808">Transferase</keyword>
<dbReference type="PANTHER" id="PTHR34476">
    <property type="entry name" value="DNA-DIRECTED RNA POLYMERASE SUBUNIT OMEGA"/>
    <property type="match status" value="1"/>
</dbReference>
<dbReference type="NCBIfam" id="TIGR00690">
    <property type="entry name" value="rpoZ"/>
    <property type="match status" value="1"/>
</dbReference>
<evidence type="ECO:0000256" key="2">
    <source>
        <dbReference type="ARBA" id="ARBA00012418"/>
    </source>
</evidence>
<dbReference type="GO" id="GO:0000428">
    <property type="term" value="C:DNA-directed RNA polymerase complex"/>
    <property type="evidence" value="ECO:0007669"/>
    <property type="project" value="UniProtKB-KW"/>
</dbReference>
<dbReference type="EMBL" id="BARW01018993">
    <property type="protein sequence ID" value="GAI90159.1"/>
    <property type="molecule type" value="Genomic_DNA"/>
</dbReference>
<evidence type="ECO:0000256" key="3">
    <source>
        <dbReference type="ARBA" id="ARBA00022478"/>
    </source>
</evidence>
<dbReference type="SUPFAM" id="SSF63562">
    <property type="entry name" value="RPB6/omega subunit-like"/>
    <property type="match status" value="1"/>
</dbReference>
<accession>X1UCU5</accession>
<keyword evidence="6" id="KW-0804">Transcription</keyword>
<dbReference type="PANTHER" id="PTHR34476:SF1">
    <property type="entry name" value="DNA-DIRECTED RNA POLYMERASE SUBUNIT OMEGA"/>
    <property type="match status" value="1"/>
</dbReference>
<proteinExistence type="inferred from homology"/>
<dbReference type="AlphaFoldDB" id="X1UCU5"/>
<evidence type="ECO:0000256" key="5">
    <source>
        <dbReference type="ARBA" id="ARBA00022695"/>
    </source>
</evidence>
<gene>
    <name evidence="8" type="ORF">S12H4_32389</name>
</gene>